<protein>
    <submittedName>
        <fullName evidence="1">Uncharacterized protein</fullName>
    </submittedName>
</protein>
<gene>
    <name evidence="1" type="ORF">METZ01_LOCUS192393</name>
</gene>
<organism evidence="1">
    <name type="scientific">marine metagenome</name>
    <dbReference type="NCBI Taxonomy" id="408172"/>
    <lineage>
        <taxon>unclassified sequences</taxon>
        <taxon>metagenomes</taxon>
        <taxon>ecological metagenomes</taxon>
    </lineage>
</organism>
<reference evidence="1" key="1">
    <citation type="submission" date="2018-05" db="EMBL/GenBank/DDBJ databases">
        <authorList>
            <person name="Lanie J.A."/>
            <person name="Ng W.-L."/>
            <person name="Kazmierczak K.M."/>
            <person name="Andrzejewski T.M."/>
            <person name="Davidsen T.M."/>
            <person name="Wayne K.J."/>
            <person name="Tettelin H."/>
            <person name="Glass J.I."/>
            <person name="Rusch D."/>
            <person name="Podicherti R."/>
            <person name="Tsui H.-C.T."/>
            <person name="Winkler M.E."/>
        </authorList>
    </citation>
    <scope>NUCLEOTIDE SEQUENCE</scope>
</reference>
<sequence length="46" mass="4619">MTGVDARGSLPAGDYLVRAEPSAAGATFAELHDDLAGITDELGSEA</sequence>
<evidence type="ECO:0000313" key="1">
    <source>
        <dbReference type="EMBL" id="SVB39539.1"/>
    </source>
</evidence>
<accession>A0A382DMV3</accession>
<proteinExistence type="predicted"/>
<name>A0A382DMV3_9ZZZZ</name>
<dbReference type="EMBL" id="UINC01040114">
    <property type="protein sequence ID" value="SVB39539.1"/>
    <property type="molecule type" value="Genomic_DNA"/>
</dbReference>
<dbReference type="AlphaFoldDB" id="A0A382DMV3"/>